<dbReference type="RefSeq" id="WP_119532312.1">
    <property type="nucleotide sequence ID" value="NZ_JBHSSP010000014.1"/>
</dbReference>
<comment type="caution">
    <text evidence="2">The sequence shown here is derived from an EMBL/GenBank/DDBJ whole genome shotgun (WGS) entry which is preliminary data.</text>
</comment>
<proteinExistence type="predicted"/>
<reference evidence="2 3" key="1">
    <citation type="submission" date="2017-08" db="EMBL/GenBank/DDBJ databases">
        <title>Reclassification of Bisgaard taxon 37 and 44.</title>
        <authorList>
            <person name="Christensen H."/>
        </authorList>
    </citation>
    <scope>NUCLEOTIDE SEQUENCE [LARGE SCALE GENOMIC DNA]</scope>
    <source>
        <strain evidence="2 3">111</strain>
    </source>
</reference>
<evidence type="ECO:0000313" key="3">
    <source>
        <dbReference type="Proteomes" id="UP000265916"/>
    </source>
</evidence>
<feature type="chain" id="PRO_5017189837" evidence="1">
    <location>
        <begin position="34"/>
        <end position="239"/>
    </location>
</feature>
<dbReference type="AlphaFoldDB" id="A0A3A1YDH5"/>
<organism evidence="2 3">
    <name type="scientific">Psittacicella hinzii</name>
    <dbReference type="NCBI Taxonomy" id="2028575"/>
    <lineage>
        <taxon>Bacteria</taxon>
        <taxon>Pseudomonadati</taxon>
        <taxon>Pseudomonadota</taxon>
        <taxon>Gammaproteobacteria</taxon>
        <taxon>Pasteurellales</taxon>
        <taxon>Psittacicellaceae</taxon>
        <taxon>Psittacicella</taxon>
    </lineage>
</organism>
<feature type="signal peptide" evidence="1">
    <location>
        <begin position="1"/>
        <end position="33"/>
    </location>
</feature>
<keyword evidence="1" id="KW-0732">Signal</keyword>
<name>A0A3A1YDH5_9GAMM</name>
<dbReference type="EMBL" id="NRJG01000143">
    <property type="protein sequence ID" value="RIY35220.1"/>
    <property type="molecule type" value="Genomic_DNA"/>
</dbReference>
<evidence type="ECO:0000313" key="2">
    <source>
        <dbReference type="EMBL" id="RIY35220.1"/>
    </source>
</evidence>
<evidence type="ECO:0000256" key="1">
    <source>
        <dbReference type="SAM" id="SignalP"/>
    </source>
</evidence>
<sequence length="239" mass="27273">MKKQFAKKSYFSLNLFTVGGVMLLNSVSCLAYAASTTASSAIEQRYSNQTTSLTYAQTLDYLTPEVINKAQALINKHFYNWNYTFVMLSTLNITPNGTVQGYDASTFVEKVMINGFYKGINGRNPIELTNNTLNITAYKEYQDLYLICSKALPYVDLTAKILATTAVRPDFCKNIVFYYQLFIEPFNLAQQKSLQASAVKQYIPEYRWRLLTLGRFGFQYSLPTKEILLQTPLARYISE</sequence>
<protein>
    <submittedName>
        <fullName evidence="2">Uncharacterized protein</fullName>
    </submittedName>
</protein>
<gene>
    <name evidence="2" type="ORF">CKF58_06880</name>
</gene>
<keyword evidence="3" id="KW-1185">Reference proteome</keyword>
<dbReference type="Proteomes" id="UP000265916">
    <property type="component" value="Unassembled WGS sequence"/>
</dbReference>
<accession>A0A3A1YDH5</accession>